<dbReference type="InterPro" id="IPR011251">
    <property type="entry name" value="Luciferase-like_dom"/>
</dbReference>
<evidence type="ECO:0000256" key="1">
    <source>
        <dbReference type="SAM" id="MobiDB-lite"/>
    </source>
</evidence>
<feature type="region of interest" description="Disordered" evidence="1">
    <location>
        <begin position="1"/>
        <end position="30"/>
    </location>
</feature>
<dbReference type="SUPFAM" id="SSF51679">
    <property type="entry name" value="Bacterial luciferase-like"/>
    <property type="match status" value="1"/>
</dbReference>
<evidence type="ECO:0000313" key="3">
    <source>
        <dbReference type="EMBL" id="MBO1319309.1"/>
    </source>
</evidence>
<dbReference type="InterPro" id="IPR050766">
    <property type="entry name" value="Bact_Lucif_Oxidored"/>
</dbReference>
<dbReference type="EMBL" id="JAFREP010000010">
    <property type="protein sequence ID" value="MBO1319309.1"/>
    <property type="molecule type" value="Genomic_DNA"/>
</dbReference>
<dbReference type="PANTHER" id="PTHR30137:SF6">
    <property type="entry name" value="LUCIFERASE-LIKE MONOOXYGENASE"/>
    <property type="match status" value="1"/>
</dbReference>
<dbReference type="Pfam" id="PF00296">
    <property type="entry name" value="Bac_luciferase"/>
    <property type="match status" value="1"/>
</dbReference>
<dbReference type="GO" id="GO:0016705">
    <property type="term" value="F:oxidoreductase activity, acting on paired donors, with incorporation or reduction of molecular oxygen"/>
    <property type="evidence" value="ECO:0007669"/>
    <property type="project" value="InterPro"/>
</dbReference>
<dbReference type="InterPro" id="IPR036661">
    <property type="entry name" value="Luciferase-like_sf"/>
</dbReference>
<comment type="caution">
    <text evidence="3">The sequence shown here is derived from an EMBL/GenBank/DDBJ whole genome shotgun (WGS) entry which is preliminary data.</text>
</comment>
<gene>
    <name evidence="3" type="ORF">J3U88_12625</name>
</gene>
<name>A0A8J7Q9A2_9BACT</name>
<dbReference type="GO" id="GO:0005829">
    <property type="term" value="C:cytosol"/>
    <property type="evidence" value="ECO:0007669"/>
    <property type="project" value="TreeGrafter"/>
</dbReference>
<keyword evidence="4" id="KW-1185">Reference proteome</keyword>
<dbReference type="PANTHER" id="PTHR30137">
    <property type="entry name" value="LUCIFERASE-LIKE MONOOXYGENASE"/>
    <property type="match status" value="1"/>
</dbReference>
<dbReference type="RefSeq" id="WP_207859130.1">
    <property type="nucleotide sequence ID" value="NZ_JAFREP010000010.1"/>
</dbReference>
<evidence type="ECO:0000259" key="2">
    <source>
        <dbReference type="Pfam" id="PF00296"/>
    </source>
</evidence>
<dbReference type="Proteomes" id="UP000664417">
    <property type="component" value="Unassembled WGS sequence"/>
</dbReference>
<sequence>MGATVEELLGIKPRTSRPEPTRAHQPAPTRHTPVDQKIAFSFLFFSDVRKDVSDEQKYNFMRDVTLFADREGFCSIYLPERHFYEFGSIYANSAVMAAYLIPQTKNIRFRTAGVSLPLHHPTEVVEWWAMNDILSGGRVDLGFGSGWNKPDFILAPDNYENRREICSERIEQVRRLWRGEELTYPGPGGEDFPIKVFPRPVQKELNVWLLVAKNHDAFIHAGRQGYNIFTMLYGNNLEAMRKPIQLYRQARKEAGHDPQAGVVSLMLHTLVHPDMDLVQREVEEPFKAYIKSALDAHVKAAVVPGETVTEEEKQKILAYAYQRYFKTSGIFGGIEHGRTIIEEAIDVGVDDIACLVDFGVDYDVVHQSLPYLKELIAPYIKRNP</sequence>
<organism evidence="3 4">
    <name type="scientific">Acanthopleuribacter pedis</name>
    <dbReference type="NCBI Taxonomy" id="442870"/>
    <lineage>
        <taxon>Bacteria</taxon>
        <taxon>Pseudomonadati</taxon>
        <taxon>Acidobacteriota</taxon>
        <taxon>Holophagae</taxon>
        <taxon>Acanthopleuribacterales</taxon>
        <taxon>Acanthopleuribacteraceae</taxon>
        <taxon>Acanthopleuribacter</taxon>
    </lineage>
</organism>
<protein>
    <submittedName>
        <fullName evidence="3">LLM class flavin-dependent oxidoreductase</fullName>
    </submittedName>
</protein>
<feature type="domain" description="Luciferase-like" evidence="2">
    <location>
        <begin position="40"/>
        <end position="302"/>
    </location>
</feature>
<accession>A0A8J7Q9A2</accession>
<evidence type="ECO:0000313" key="4">
    <source>
        <dbReference type="Proteomes" id="UP000664417"/>
    </source>
</evidence>
<dbReference type="AlphaFoldDB" id="A0A8J7Q9A2"/>
<dbReference type="NCBIfam" id="TIGR04020">
    <property type="entry name" value="seco_metab_LLM"/>
    <property type="match status" value="1"/>
</dbReference>
<dbReference type="InterPro" id="IPR024011">
    <property type="entry name" value="Biosynth_lucif-like_mOase_dom"/>
</dbReference>
<dbReference type="Gene3D" id="3.20.20.30">
    <property type="entry name" value="Luciferase-like domain"/>
    <property type="match status" value="1"/>
</dbReference>
<proteinExistence type="predicted"/>
<reference evidence="3" key="1">
    <citation type="submission" date="2021-03" db="EMBL/GenBank/DDBJ databases">
        <authorList>
            <person name="Wang G."/>
        </authorList>
    </citation>
    <scope>NUCLEOTIDE SEQUENCE</scope>
    <source>
        <strain evidence="3">KCTC 12899</strain>
    </source>
</reference>